<dbReference type="GO" id="GO:0005524">
    <property type="term" value="F:ATP binding"/>
    <property type="evidence" value="ECO:0007669"/>
    <property type="project" value="UniProtKB-KW"/>
</dbReference>
<evidence type="ECO:0000256" key="1">
    <source>
        <dbReference type="ARBA" id="ARBA00022448"/>
    </source>
</evidence>
<dbReference type="SMART" id="SM00382">
    <property type="entry name" value="AAA"/>
    <property type="match status" value="1"/>
</dbReference>
<dbReference type="GO" id="GO:0098796">
    <property type="term" value="C:membrane protein complex"/>
    <property type="evidence" value="ECO:0007669"/>
    <property type="project" value="UniProtKB-ARBA"/>
</dbReference>
<dbReference type="FunFam" id="3.40.50.300:FF:000032">
    <property type="entry name" value="Export ABC transporter ATP-binding protein"/>
    <property type="match status" value="1"/>
</dbReference>
<name>A0A0G1UUJ8_9BACT</name>
<dbReference type="Pfam" id="PF00005">
    <property type="entry name" value="ABC_tran"/>
    <property type="match status" value="1"/>
</dbReference>
<proteinExistence type="predicted"/>
<evidence type="ECO:0000256" key="2">
    <source>
        <dbReference type="ARBA" id="ARBA00022741"/>
    </source>
</evidence>
<gene>
    <name evidence="5" type="ORF">UY32_C0038G0009</name>
</gene>
<dbReference type="PANTHER" id="PTHR24220:SF86">
    <property type="entry name" value="ABC TRANSPORTER ABCH.1"/>
    <property type="match status" value="1"/>
</dbReference>
<dbReference type="InterPro" id="IPR003593">
    <property type="entry name" value="AAA+_ATPase"/>
</dbReference>
<dbReference type="GO" id="GO:0022857">
    <property type="term" value="F:transmembrane transporter activity"/>
    <property type="evidence" value="ECO:0007669"/>
    <property type="project" value="TreeGrafter"/>
</dbReference>
<dbReference type="Proteomes" id="UP000034600">
    <property type="component" value="Unassembled WGS sequence"/>
</dbReference>
<feature type="domain" description="ABC transporter" evidence="4">
    <location>
        <begin position="4"/>
        <end position="237"/>
    </location>
</feature>
<keyword evidence="1" id="KW-0813">Transport</keyword>
<keyword evidence="3 5" id="KW-0067">ATP-binding</keyword>
<dbReference type="CDD" id="cd03255">
    <property type="entry name" value="ABC_MJ0796_LolCDE_FtsE"/>
    <property type="match status" value="1"/>
</dbReference>
<dbReference type="InterPro" id="IPR003439">
    <property type="entry name" value="ABC_transporter-like_ATP-bd"/>
</dbReference>
<dbReference type="InterPro" id="IPR017871">
    <property type="entry name" value="ABC_transporter-like_CS"/>
</dbReference>
<evidence type="ECO:0000313" key="6">
    <source>
        <dbReference type="Proteomes" id="UP000034600"/>
    </source>
</evidence>
<accession>A0A0G1UUJ8</accession>
<comment type="caution">
    <text evidence="5">The sequence shown here is derived from an EMBL/GenBank/DDBJ whole genome shotgun (WGS) entry which is preliminary data.</text>
</comment>
<dbReference type="GO" id="GO:0016887">
    <property type="term" value="F:ATP hydrolysis activity"/>
    <property type="evidence" value="ECO:0007669"/>
    <property type="project" value="InterPro"/>
</dbReference>
<dbReference type="GO" id="GO:0005886">
    <property type="term" value="C:plasma membrane"/>
    <property type="evidence" value="ECO:0007669"/>
    <property type="project" value="TreeGrafter"/>
</dbReference>
<dbReference type="InterPro" id="IPR015854">
    <property type="entry name" value="ABC_transpr_LolD-like"/>
</dbReference>
<dbReference type="PANTHER" id="PTHR24220">
    <property type="entry name" value="IMPORT ATP-BINDING PROTEIN"/>
    <property type="match status" value="1"/>
</dbReference>
<dbReference type="Gene3D" id="3.40.50.300">
    <property type="entry name" value="P-loop containing nucleotide triphosphate hydrolases"/>
    <property type="match status" value="1"/>
</dbReference>
<reference evidence="5 6" key="1">
    <citation type="journal article" date="2015" name="Nature">
        <title>rRNA introns, odd ribosomes, and small enigmatic genomes across a large radiation of phyla.</title>
        <authorList>
            <person name="Brown C.T."/>
            <person name="Hug L.A."/>
            <person name="Thomas B.C."/>
            <person name="Sharon I."/>
            <person name="Castelle C.J."/>
            <person name="Singh A."/>
            <person name="Wilkins M.J."/>
            <person name="Williams K.H."/>
            <person name="Banfield J.F."/>
        </authorList>
    </citation>
    <scope>NUCLEOTIDE SEQUENCE [LARGE SCALE GENOMIC DNA]</scope>
</reference>
<protein>
    <submittedName>
        <fullName evidence="5">ABC transporter, ATP-binding protein</fullName>
    </submittedName>
</protein>
<dbReference type="PATRIC" id="fig|1618666.3.peg.670"/>
<keyword evidence="2" id="KW-0547">Nucleotide-binding</keyword>
<dbReference type="AlphaFoldDB" id="A0A0G1UUJ8"/>
<dbReference type="InterPro" id="IPR017911">
    <property type="entry name" value="MacB-like_ATP-bd"/>
</dbReference>
<dbReference type="SUPFAM" id="SSF52540">
    <property type="entry name" value="P-loop containing nucleoside triphosphate hydrolases"/>
    <property type="match status" value="1"/>
</dbReference>
<dbReference type="InterPro" id="IPR027417">
    <property type="entry name" value="P-loop_NTPase"/>
</dbReference>
<evidence type="ECO:0000313" key="5">
    <source>
        <dbReference type="EMBL" id="KKU97909.1"/>
    </source>
</evidence>
<organism evidence="5 6">
    <name type="scientific">Candidatus Jorgensenbacteria bacterium GW2011_GWC1_48_8</name>
    <dbReference type="NCBI Taxonomy" id="1618666"/>
    <lineage>
        <taxon>Bacteria</taxon>
        <taxon>Candidatus Joergenseniibacteriota</taxon>
    </lineage>
</organism>
<dbReference type="EMBL" id="LCPO01000038">
    <property type="protein sequence ID" value="KKU97909.1"/>
    <property type="molecule type" value="Genomic_DNA"/>
</dbReference>
<dbReference type="PROSITE" id="PS00211">
    <property type="entry name" value="ABC_TRANSPORTER_1"/>
    <property type="match status" value="1"/>
</dbReference>
<sequence>MSLIEVKNLKKSYEADGAGTPALQGVNFTVGTGEFVAVMGPSGSGKSTLLHILGFLDRQSTGKYFFEGRAIDEYSDDELALVRNKKMGFVFQTFNLLPRMTALENVELPLVYAGIPERTRRKMAEAAIADVGLAHRLHYESTKLSGGEKQRVAIARALVNDPAVIFADEPTGNLDSESGRQIMEIIRNLNQTHGHTVILITHETYTANYAERVIKLLDGEIVSDEKVAERTTGVSFKK</sequence>
<dbReference type="PROSITE" id="PS50893">
    <property type="entry name" value="ABC_TRANSPORTER_2"/>
    <property type="match status" value="1"/>
</dbReference>
<evidence type="ECO:0000259" key="4">
    <source>
        <dbReference type="PROSITE" id="PS50893"/>
    </source>
</evidence>
<evidence type="ECO:0000256" key="3">
    <source>
        <dbReference type="ARBA" id="ARBA00022840"/>
    </source>
</evidence>